<keyword evidence="1" id="KW-0479">Metal-binding</keyword>
<organism evidence="4 5">
    <name type="scientific">Mycena belliarum</name>
    <dbReference type="NCBI Taxonomy" id="1033014"/>
    <lineage>
        <taxon>Eukaryota</taxon>
        <taxon>Fungi</taxon>
        <taxon>Dikarya</taxon>
        <taxon>Basidiomycota</taxon>
        <taxon>Agaricomycotina</taxon>
        <taxon>Agaricomycetes</taxon>
        <taxon>Agaricomycetidae</taxon>
        <taxon>Agaricales</taxon>
        <taxon>Marasmiineae</taxon>
        <taxon>Mycenaceae</taxon>
        <taxon>Mycena</taxon>
    </lineage>
</organism>
<dbReference type="AlphaFoldDB" id="A0AAD6XV15"/>
<dbReference type="PROSITE" id="PS00028">
    <property type="entry name" value="ZINC_FINGER_C2H2_1"/>
    <property type="match status" value="1"/>
</dbReference>
<feature type="compositionally biased region" description="Basic residues" evidence="2">
    <location>
        <begin position="205"/>
        <end position="219"/>
    </location>
</feature>
<feature type="region of interest" description="Disordered" evidence="2">
    <location>
        <begin position="185"/>
        <end position="256"/>
    </location>
</feature>
<dbReference type="GO" id="GO:0008270">
    <property type="term" value="F:zinc ion binding"/>
    <property type="evidence" value="ECO:0007669"/>
    <property type="project" value="UniProtKB-KW"/>
</dbReference>
<comment type="caution">
    <text evidence="4">The sequence shown here is derived from an EMBL/GenBank/DDBJ whole genome shotgun (WGS) entry which is preliminary data.</text>
</comment>
<keyword evidence="1" id="KW-0862">Zinc</keyword>
<dbReference type="Proteomes" id="UP001222325">
    <property type="component" value="Unassembled WGS sequence"/>
</dbReference>
<gene>
    <name evidence="4" type="ORF">B0H15DRAFT_927230</name>
</gene>
<protein>
    <recommendedName>
        <fullName evidence="3">C2H2-type domain-containing protein</fullName>
    </recommendedName>
</protein>
<name>A0AAD6XV15_9AGAR</name>
<dbReference type="Gene3D" id="3.30.160.60">
    <property type="entry name" value="Classic Zinc Finger"/>
    <property type="match status" value="1"/>
</dbReference>
<feature type="compositionally biased region" description="Low complexity" evidence="2">
    <location>
        <begin position="61"/>
        <end position="92"/>
    </location>
</feature>
<evidence type="ECO:0000313" key="4">
    <source>
        <dbReference type="EMBL" id="KAJ7101454.1"/>
    </source>
</evidence>
<keyword evidence="5" id="KW-1185">Reference proteome</keyword>
<feature type="compositionally biased region" description="Acidic residues" evidence="2">
    <location>
        <begin position="189"/>
        <end position="200"/>
    </location>
</feature>
<evidence type="ECO:0000313" key="5">
    <source>
        <dbReference type="Proteomes" id="UP001222325"/>
    </source>
</evidence>
<accession>A0AAD6XV15</accession>
<proteinExistence type="predicted"/>
<dbReference type="EMBL" id="JARJCN010000004">
    <property type="protein sequence ID" value="KAJ7101454.1"/>
    <property type="molecule type" value="Genomic_DNA"/>
</dbReference>
<keyword evidence="1" id="KW-0863">Zinc-finger</keyword>
<feature type="region of interest" description="Disordered" evidence="2">
    <location>
        <begin position="61"/>
        <end position="94"/>
    </location>
</feature>
<evidence type="ECO:0000259" key="3">
    <source>
        <dbReference type="PROSITE" id="PS50157"/>
    </source>
</evidence>
<feature type="domain" description="C2H2-type" evidence="3">
    <location>
        <begin position="271"/>
        <end position="298"/>
    </location>
</feature>
<sequence length="348" mass="37537">MYPEESDLTAYQLYFESGFDPVESTSFVVSGDPTPSQLLIKQRALSTRPDTMYHLPLFATRTSSARSTSPSPSASSPSASSLSVESRSSPFSDDAEGCWGEICADSPLYRNSSIPSTCADSDFSPVRDPDPNPLDGAVELRQDAENDAPACTRGLRATSSTRAIIPLPKATAALSSGFTFNIRGTAASDSDEDTDSDYEDASAAKGKRKRASASKRRRATSNSKSRASGSTRGALPKRKQKASPPPSTDSDVDSDSDSDIFVARDILIYKFICPAVGCSRRFKTSGGVMRHHDSTHGGVFILCPLCSKRFSGNRTDSLGRHLANKQACIGPKEEKRRLLSMRPKRVRT</sequence>
<reference evidence="4" key="1">
    <citation type="submission" date="2023-03" db="EMBL/GenBank/DDBJ databases">
        <title>Massive genome expansion in bonnet fungi (Mycena s.s.) driven by repeated elements and novel gene families across ecological guilds.</title>
        <authorList>
            <consortium name="Lawrence Berkeley National Laboratory"/>
            <person name="Harder C.B."/>
            <person name="Miyauchi S."/>
            <person name="Viragh M."/>
            <person name="Kuo A."/>
            <person name="Thoen E."/>
            <person name="Andreopoulos B."/>
            <person name="Lu D."/>
            <person name="Skrede I."/>
            <person name="Drula E."/>
            <person name="Henrissat B."/>
            <person name="Morin E."/>
            <person name="Kohler A."/>
            <person name="Barry K."/>
            <person name="LaButti K."/>
            <person name="Morin E."/>
            <person name="Salamov A."/>
            <person name="Lipzen A."/>
            <person name="Mereny Z."/>
            <person name="Hegedus B."/>
            <person name="Baldrian P."/>
            <person name="Stursova M."/>
            <person name="Weitz H."/>
            <person name="Taylor A."/>
            <person name="Grigoriev I.V."/>
            <person name="Nagy L.G."/>
            <person name="Martin F."/>
            <person name="Kauserud H."/>
        </authorList>
    </citation>
    <scope>NUCLEOTIDE SEQUENCE</scope>
    <source>
        <strain evidence="4">CBHHK173m</strain>
    </source>
</reference>
<dbReference type="PROSITE" id="PS50157">
    <property type="entry name" value="ZINC_FINGER_C2H2_2"/>
    <property type="match status" value="1"/>
</dbReference>
<evidence type="ECO:0000256" key="2">
    <source>
        <dbReference type="SAM" id="MobiDB-lite"/>
    </source>
</evidence>
<evidence type="ECO:0000256" key="1">
    <source>
        <dbReference type="PROSITE-ProRule" id="PRU00042"/>
    </source>
</evidence>
<dbReference type="InterPro" id="IPR013087">
    <property type="entry name" value="Znf_C2H2_type"/>
</dbReference>